<sequence length="99" mass="11212">MVRLFMDLFDKGPVNGLMVAGMTSMYSSPTTSSLRGLPSRHVVTIPAYTAEEFDTVVGHWRHDNLLFDHPEVDDLQFKQYVSAISCRNPRELSRALQVL</sequence>
<organism evidence="1">
    <name type="scientific">Spongospora subterranea</name>
    <dbReference type="NCBI Taxonomy" id="70186"/>
    <lineage>
        <taxon>Eukaryota</taxon>
        <taxon>Sar</taxon>
        <taxon>Rhizaria</taxon>
        <taxon>Endomyxa</taxon>
        <taxon>Phytomyxea</taxon>
        <taxon>Plasmodiophorida</taxon>
        <taxon>Plasmodiophoridae</taxon>
        <taxon>Spongospora</taxon>
    </lineage>
</organism>
<proteinExistence type="predicted"/>
<dbReference type="AlphaFoldDB" id="A0A0H5QIX0"/>
<protein>
    <submittedName>
        <fullName evidence="1">Uncharacterized protein</fullName>
    </submittedName>
</protein>
<name>A0A0H5QIX0_9EUKA</name>
<dbReference type="EMBL" id="HACM01001501">
    <property type="protein sequence ID" value="CRZ01943.1"/>
    <property type="molecule type" value="Transcribed_RNA"/>
</dbReference>
<accession>A0A0H5QIX0</accession>
<evidence type="ECO:0000313" key="1">
    <source>
        <dbReference type="EMBL" id="CRZ01943.1"/>
    </source>
</evidence>
<reference evidence="1" key="1">
    <citation type="submission" date="2015-04" db="EMBL/GenBank/DDBJ databases">
        <title>The genome sequence of the plant pathogenic Rhizarian Plasmodiophora brassicae reveals insights in its biotrophic life cycle and the origin of chitin synthesis.</title>
        <authorList>
            <person name="Schwelm A."/>
            <person name="Fogelqvist J."/>
            <person name="Knaust A."/>
            <person name="Julke S."/>
            <person name="Lilja T."/>
            <person name="Dhandapani V."/>
            <person name="Bonilla-Rosso G."/>
            <person name="Karlsson M."/>
            <person name="Shevchenko A."/>
            <person name="Choi S.R."/>
            <person name="Kim H.G."/>
            <person name="Park J.Y."/>
            <person name="Lim Y.P."/>
            <person name="Ludwig-Muller J."/>
            <person name="Dixelius C."/>
        </authorList>
    </citation>
    <scope>NUCLEOTIDE SEQUENCE</scope>
    <source>
        <tissue evidence="1">Potato root galls</tissue>
    </source>
</reference>